<reference evidence="14 15" key="1">
    <citation type="submission" date="2019-01" db="EMBL/GenBank/DDBJ databases">
        <title>Nocardioides guangzhouensis sp. nov., an actinobacterium isolated from soil.</title>
        <authorList>
            <person name="Fu Y."/>
            <person name="Cai Y."/>
            <person name="Lin Z."/>
            <person name="Chen P."/>
        </authorList>
    </citation>
    <scope>NUCLEOTIDE SEQUENCE [LARGE SCALE GENOMIC DNA]</scope>
    <source>
        <strain evidence="14 15">130</strain>
    </source>
</reference>
<dbReference type="SUPFAM" id="SSF81923">
    <property type="entry name" value="Double Clp-N motif"/>
    <property type="match status" value="1"/>
</dbReference>
<comment type="function">
    <text evidence="12">Part of a stress-induced multi-chaperone system, it is involved in the recovery of the cell from heat-induced damage, in cooperation with DnaK, DnaJ and GrpE.</text>
</comment>
<dbReference type="InterPro" id="IPR027417">
    <property type="entry name" value="P-loop_NTPase"/>
</dbReference>
<dbReference type="Proteomes" id="UP000295198">
    <property type="component" value="Unassembled WGS sequence"/>
</dbReference>
<evidence type="ECO:0000256" key="10">
    <source>
        <dbReference type="PROSITE-ProRule" id="PRU01251"/>
    </source>
</evidence>
<keyword evidence="3 10" id="KW-0677">Repeat</keyword>
<dbReference type="PRINTS" id="PR00300">
    <property type="entry name" value="CLPPROTEASEA"/>
</dbReference>
<accession>A0A4Q4ZA11</accession>
<sequence>MDMNRLTQKSQEALHDAQTKALRFGHVEVDGEHLLLALLDQAEGLVAPLLARAGADPGRLREELEAELGRRPRVTGPGVTPGQVHITQRLSRLLDTADREARRLKDEYVSVEHLVIALVEEGSGSAAGRLLHAQGLTRDTFLAALTEVRGHQRVTSATPEGTYEALEKYGRDLVAAAEAGKLEPVIGRDSEIRRTVQILSRKSKNNPVLIGEPGVGKTAIVEGLAQRIADGDVPEGLRDKTVFALDLGALIAGAKYRGEFEERLKAVLNEVQSAEGHILLFVDELHTVVGAGAAEGAMDAGNMLKPLLARGELHMIGATTLDEYRTHIEKDAALERRFQPVLVDEPDEEDALSILRGLRERLEVFHGVKIHDGALVAAVTLSHRYISDRFLPDKAIDLVDEACAMLRTEIDSMPAELDELTRRVTRMEIEEAALSEEEDAASRARLEELRKELADARAETDALRAQWEAERSALREVQSLRQELEQVRLESERAEREYDLNRAASLRHGQLPEIQRRLEAAESRLAGKQGGRRLLREVVTADEIADIVSRWTGIPVTRLQEGERDKLLRLDEVLHERVIGQDEAVQLVADAVVRARSGIKNPQRPIGSFIFLGPTGVGKTELAKTLAAALFDTEENMVRIDMSEYQERHTVSRLVGAPPGYVGFEEGGQLTEAVRRKPYSVVLLDEIEKAHVDVFNTLLQVLDDGRLTDSHGRTVDFRNTVLIMTSNIGSEYLLEGVTAGGEVKDDARSMVMRTLQSHFRPEFLNRVDEIVMFKPLTLAEIERIVDLQLEELHERLADMRITLEVTAAARRFIADQGFDPAYGARPLRRLISREVETQVGRALLRGDAADGGAISVDVADGKIMVTAAGNPSEGRAVA</sequence>
<dbReference type="SUPFAM" id="SSF52540">
    <property type="entry name" value="P-loop containing nucleoside triphosphate hydrolases"/>
    <property type="match status" value="2"/>
</dbReference>
<keyword evidence="8 11" id="KW-0143">Chaperone</keyword>
<dbReference type="InterPro" id="IPR004176">
    <property type="entry name" value="Clp_R_N"/>
</dbReference>
<dbReference type="Gene3D" id="1.10.8.60">
    <property type="match status" value="1"/>
</dbReference>
<dbReference type="GO" id="GO:0005737">
    <property type="term" value="C:cytoplasm"/>
    <property type="evidence" value="ECO:0007669"/>
    <property type="project" value="UniProtKB-SubCell"/>
</dbReference>
<feature type="coiled-coil region" evidence="12">
    <location>
        <begin position="87"/>
        <end position="114"/>
    </location>
</feature>
<comment type="similarity">
    <text evidence="2 11">Belongs to the ClpA/ClpB family.</text>
</comment>
<dbReference type="GO" id="GO:0005524">
    <property type="term" value="F:ATP binding"/>
    <property type="evidence" value="ECO:0007669"/>
    <property type="project" value="UniProtKB-UniRule"/>
</dbReference>
<dbReference type="Gene3D" id="3.40.50.300">
    <property type="entry name" value="P-loop containing nucleotide triphosphate hydrolases"/>
    <property type="match status" value="3"/>
</dbReference>
<evidence type="ECO:0000256" key="12">
    <source>
        <dbReference type="RuleBase" id="RU362034"/>
    </source>
</evidence>
<dbReference type="SMART" id="SM01086">
    <property type="entry name" value="ClpB_D2-small"/>
    <property type="match status" value="1"/>
</dbReference>
<evidence type="ECO:0000256" key="5">
    <source>
        <dbReference type="ARBA" id="ARBA00022840"/>
    </source>
</evidence>
<dbReference type="InterPro" id="IPR001270">
    <property type="entry name" value="ClpA/B"/>
</dbReference>
<dbReference type="PROSITE" id="PS51903">
    <property type="entry name" value="CLP_R"/>
    <property type="match status" value="1"/>
</dbReference>
<dbReference type="Pfam" id="PF17871">
    <property type="entry name" value="AAA_lid_9"/>
    <property type="match status" value="1"/>
</dbReference>
<comment type="subunit">
    <text evidence="9">Homohexamer. The oligomerization is ATP-dependent.</text>
</comment>
<dbReference type="FunFam" id="3.40.50.300:FF:000010">
    <property type="entry name" value="Chaperone clpB 1, putative"/>
    <property type="match status" value="1"/>
</dbReference>
<evidence type="ECO:0000313" key="15">
    <source>
        <dbReference type="Proteomes" id="UP000295198"/>
    </source>
</evidence>
<dbReference type="EMBL" id="SDKM01000023">
    <property type="protein sequence ID" value="RYP84438.1"/>
    <property type="molecule type" value="Genomic_DNA"/>
</dbReference>
<dbReference type="InterPro" id="IPR050130">
    <property type="entry name" value="ClpA_ClpB"/>
</dbReference>
<comment type="subcellular location">
    <subcellularLocation>
        <location evidence="1 12">Cytoplasm</location>
    </subcellularLocation>
</comment>
<dbReference type="GO" id="GO:0016887">
    <property type="term" value="F:ATP hydrolysis activity"/>
    <property type="evidence" value="ECO:0007669"/>
    <property type="project" value="InterPro"/>
</dbReference>
<evidence type="ECO:0000313" key="14">
    <source>
        <dbReference type="EMBL" id="RYP84438.1"/>
    </source>
</evidence>
<evidence type="ECO:0000256" key="4">
    <source>
        <dbReference type="ARBA" id="ARBA00022741"/>
    </source>
</evidence>
<dbReference type="InterPro" id="IPR018368">
    <property type="entry name" value="ClpA/B_CS1"/>
</dbReference>
<feature type="domain" description="Clp R" evidence="13">
    <location>
        <begin position="3"/>
        <end position="151"/>
    </location>
</feature>
<dbReference type="FunFam" id="3.40.50.300:FF:000120">
    <property type="entry name" value="ATP-dependent chaperone ClpB"/>
    <property type="match status" value="1"/>
</dbReference>
<dbReference type="Pfam" id="PF02861">
    <property type="entry name" value="Clp_N"/>
    <property type="match status" value="1"/>
</dbReference>
<dbReference type="CDD" id="cd19499">
    <property type="entry name" value="RecA-like_ClpB_Hsp104-like"/>
    <property type="match status" value="1"/>
</dbReference>
<keyword evidence="6 12" id="KW-0346">Stress response</keyword>
<dbReference type="GO" id="GO:0042026">
    <property type="term" value="P:protein refolding"/>
    <property type="evidence" value="ECO:0007669"/>
    <property type="project" value="UniProtKB-UniRule"/>
</dbReference>
<keyword evidence="7 12" id="KW-0175">Coiled coil</keyword>
<dbReference type="GO" id="GO:0034605">
    <property type="term" value="P:cellular response to heat"/>
    <property type="evidence" value="ECO:0007669"/>
    <property type="project" value="TreeGrafter"/>
</dbReference>
<keyword evidence="15" id="KW-1185">Reference proteome</keyword>
<protein>
    <recommendedName>
        <fullName evidence="12">Chaperone protein ClpB</fullName>
    </recommendedName>
</protein>
<evidence type="ECO:0000256" key="1">
    <source>
        <dbReference type="ARBA" id="ARBA00004496"/>
    </source>
</evidence>
<dbReference type="Pfam" id="PF00004">
    <property type="entry name" value="AAA"/>
    <property type="match status" value="1"/>
</dbReference>
<dbReference type="PROSITE" id="PS00870">
    <property type="entry name" value="CLPAB_1"/>
    <property type="match status" value="1"/>
</dbReference>
<gene>
    <name evidence="12 14" type="primary">clpB</name>
    <name evidence="14" type="ORF">EKO23_15550</name>
</gene>
<evidence type="ECO:0000256" key="6">
    <source>
        <dbReference type="ARBA" id="ARBA00023016"/>
    </source>
</evidence>
<evidence type="ECO:0000256" key="2">
    <source>
        <dbReference type="ARBA" id="ARBA00008675"/>
    </source>
</evidence>
<proteinExistence type="inferred from homology"/>
<evidence type="ECO:0000256" key="3">
    <source>
        <dbReference type="ARBA" id="ARBA00022737"/>
    </source>
</evidence>
<dbReference type="InterPro" id="IPR028299">
    <property type="entry name" value="ClpA/B_CS2"/>
</dbReference>
<evidence type="ECO:0000256" key="9">
    <source>
        <dbReference type="ARBA" id="ARBA00026057"/>
    </source>
</evidence>
<dbReference type="InterPro" id="IPR017730">
    <property type="entry name" value="Chaperonin_ClpB"/>
</dbReference>
<evidence type="ECO:0000256" key="8">
    <source>
        <dbReference type="ARBA" id="ARBA00023186"/>
    </source>
</evidence>
<dbReference type="SMART" id="SM00382">
    <property type="entry name" value="AAA"/>
    <property type="match status" value="2"/>
</dbReference>
<keyword evidence="5 11" id="KW-0067">ATP-binding</keyword>
<keyword evidence="4 11" id="KW-0547">Nucleotide-binding</keyword>
<dbReference type="InterPro" id="IPR003959">
    <property type="entry name" value="ATPase_AAA_core"/>
</dbReference>
<dbReference type="InterPro" id="IPR041546">
    <property type="entry name" value="ClpA/ClpB_AAA_lid"/>
</dbReference>
<dbReference type="AlphaFoldDB" id="A0A4Q4ZA11"/>
<dbReference type="PANTHER" id="PTHR11638:SF18">
    <property type="entry name" value="HEAT SHOCK PROTEIN 104"/>
    <property type="match status" value="1"/>
</dbReference>
<dbReference type="CDD" id="cd00009">
    <property type="entry name" value="AAA"/>
    <property type="match status" value="1"/>
</dbReference>
<dbReference type="Pfam" id="PF07724">
    <property type="entry name" value="AAA_2"/>
    <property type="match status" value="1"/>
</dbReference>
<comment type="subunit">
    <text evidence="12">Homohexamer; The oligomerization is ATP-dependent.</text>
</comment>
<dbReference type="Gene3D" id="1.10.1780.10">
    <property type="entry name" value="Clp, N-terminal domain"/>
    <property type="match status" value="1"/>
</dbReference>
<dbReference type="InterPro" id="IPR019489">
    <property type="entry name" value="Clp_ATPase_C"/>
</dbReference>
<dbReference type="RefSeq" id="WP_134718906.1">
    <property type="nucleotide sequence ID" value="NZ_SDKM01000023.1"/>
</dbReference>
<evidence type="ECO:0000256" key="11">
    <source>
        <dbReference type="RuleBase" id="RU004432"/>
    </source>
</evidence>
<organism evidence="14 15">
    <name type="scientific">Nocardioides guangzhouensis</name>
    <dbReference type="NCBI Taxonomy" id="2497878"/>
    <lineage>
        <taxon>Bacteria</taxon>
        <taxon>Bacillati</taxon>
        <taxon>Actinomycetota</taxon>
        <taxon>Actinomycetes</taxon>
        <taxon>Propionibacteriales</taxon>
        <taxon>Nocardioidaceae</taxon>
        <taxon>Nocardioides</taxon>
    </lineage>
</organism>
<comment type="caution">
    <text evidence="14">The sequence shown here is derived from an EMBL/GenBank/DDBJ whole genome shotgun (WGS) entry which is preliminary data.</text>
</comment>
<dbReference type="InterPro" id="IPR036628">
    <property type="entry name" value="Clp_N_dom_sf"/>
</dbReference>
<feature type="coiled-coil region" evidence="12">
    <location>
        <begin position="417"/>
        <end position="504"/>
    </location>
</feature>
<dbReference type="NCBIfam" id="TIGR03346">
    <property type="entry name" value="chaperone_ClpB"/>
    <property type="match status" value="1"/>
</dbReference>
<dbReference type="InterPro" id="IPR003593">
    <property type="entry name" value="AAA+_ATPase"/>
</dbReference>
<dbReference type="FunFam" id="3.40.50.300:FF:000025">
    <property type="entry name" value="ATP-dependent Clp protease subunit"/>
    <property type="match status" value="1"/>
</dbReference>
<dbReference type="PROSITE" id="PS00871">
    <property type="entry name" value="CLPAB_2"/>
    <property type="match status" value="1"/>
</dbReference>
<dbReference type="PANTHER" id="PTHR11638">
    <property type="entry name" value="ATP-DEPENDENT CLP PROTEASE"/>
    <property type="match status" value="1"/>
</dbReference>
<evidence type="ECO:0000256" key="7">
    <source>
        <dbReference type="ARBA" id="ARBA00023054"/>
    </source>
</evidence>
<name>A0A4Q4ZA11_9ACTN</name>
<keyword evidence="12" id="KW-0963">Cytoplasm</keyword>
<dbReference type="OrthoDB" id="9803641at2"/>
<dbReference type="Pfam" id="PF10431">
    <property type="entry name" value="ClpB_D2-small"/>
    <property type="match status" value="1"/>
</dbReference>
<evidence type="ECO:0000259" key="13">
    <source>
        <dbReference type="PROSITE" id="PS51903"/>
    </source>
</evidence>